<evidence type="ECO:0000313" key="2">
    <source>
        <dbReference type="Proteomes" id="UP001189616"/>
    </source>
</evidence>
<gene>
    <name evidence="1" type="ORF">LMG7141_01961</name>
</gene>
<name>A0ABN9IRV8_9RALS</name>
<organism evidence="1 2">
    <name type="scientific">Ralstonia condita</name>
    <dbReference type="NCBI Taxonomy" id="3058600"/>
    <lineage>
        <taxon>Bacteria</taxon>
        <taxon>Pseudomonadati</taxon>
        <taxon>Pseudomonadota</taxon>
        <taxon>Betaproteobacteria</taxon>
        <taxon>Burkholderiales</taxon>
        <taxon>Burkholderiaceae</taxon>
        <taxon>Ralstonia</taxon>
    </lineage>
</organism>
<proteinExistence type="predicted"/>
<reference evidence="1 2" key="1">
    <citation type="submission" date="2023-07" db="EMBL/GenBank/DDBJ databases">
        <authorList>
            <person name="Peeters C."/>
        </authorList>
    </citation>
    <scope>NUCLEOTIDE SEQUENCE [LARGE SCALE GENOMIC DNA]</scope>
    <source>
        <strain evidence="1 2">LMG 7141</strain>
    </source>
</reference>
<keyword evidence="2" id="KW-1185">Reference proteome</keyword>
<protein>
    <recommendedName>
        <fullName evidence="3">DUF3022 domain-containing protein</fullName>
    </recommendedName>
</protein>
<dbReference type="RefSeq" id="WP_316657377.1">
    <property type="nucleotide sequence ID" value="NZ_CATYWO010000002.1"/>
</dbReference>
<evidence type="ECO:0000313" key="1">
    <source>
        <dbReference type="EMBL" id="CAJ0787601.1"/>
    </source>
</evidence>
<sequence length="150" mass="16282">MLELQPDDVVSATLWELEEAVSAVLPSCALVQASPSACGGYNVLAQWSSAGMHGNPTRCTLTLHVTVTAVRTYCRWNHPKREAACRQLSDWLGEQVARQAADVPADTGFDLHGVAPEPFFEDDATPVRVTARDRAHDFALYRGAPPPPLT</sequence>
<accession>A0ABN9IRV8</accession>
<comment type="caution">
    <text evidence="1">The sequence shown here is derived from an EMBL/GenBank/DDBJ whole genome shotgun (WGS) entry which is preliminary data.</text>
</comment>
<evidence type="ECO:0008006" key="3">
    <source>
        <dbReference type="Google" id="ProtNLM"/>
    </source>
</evidence>
<dbReference type="EMBL" id="CATYWO010000002">
    <property type="protein sequence ID" value="CAJ0787601.1"/>
    <property type="molecule type" value="Genomic_DNA"/>
</dbReference>
<dbReference type="Proteomes" id="UP001189616">
    <property type="component" value="Unassembled WGS sequence"/>
</dbReference>